<proteinExistence type="predicted"/>
<dbReference type="Proteomes" id="UP001500279">
    <property type="component" value="Unassembled WGS sequence"/>
</dbReference>
<feature type="transmembrane region" description="Helical" evidence="1">
    <location>
        <begin position="63"/>
        <end position="86"/>
    </location>
</feature>
<sequence length="100" mass="11437">MTPTRESERRAPAAAAPLPERARRHWRSTRRLTLALLVVWALVSFVLPWHARGMNFGFFGWPFSFWMAAQGAMLVYLLLVVVFALLTPSIDEAHGFDEPR</sequence>
<comment type="caution">
    <text evidence="3">The sequence shown here is derived from an EMBL/GenBank/DDBJ whole genome shotgun (WGS) entry which is preliminary data.</text>
</comment>
<dbReference type="EMBL" id="BAAAEW010000011">
    <property type="protein sequence ID" value="GAA0750488.1"/>
    <property type="molecule type" value="Genomic_DNA"/>
</dbReference>
<keyword evidence="1" id="KW-1133">Transmembrane helix</keyword>
<organism evidence="3 4">
    <name type="scientific">Ideonella azotifigens</name>
    <dbReference type="NCBI Taxonomy" id="513160"/>
    <lineage>
        <taxon>Bacteria</taxon>
        <taxon>Pseudomonadati</taxon>
        <taxon>Pseudomonadota</taxon>
        <taxon>Betaproteobacteria</taxon>
        <taxon>Burkholderiales</taxon>
        <taxon>Sphaerotilaceae</taxon>
        <taxon>Ideonella</taxon>
    </lineage>
</organism>
<feature type="domain" description="Sodium symporter small subunit" evidence="2">
    <location>
        <begin position="23"/>
        <end position="96"/>
    </location>
</feature>
<dbReference type="NCBIfam" id="TIGR03647">
    <property type="entry name" value="Na_symport_sm"/>
    <property type="match status" value="1"/>
</dbReference>
<accession>A0ABN1JZY8</accession>
<keyword evidence="1" id="KW-0812">Transmembrane</keyword>
<dbReference type="InterPro" id="IPR019886">
    <property type="entry name" value="Na_symporter_ssu"/>
</dbReference>
<name>A0ABN1JZY8_9BURK</name>
<evidence type="ECO:0000313" key="3">
    <source>
        <dbReference type="EMBL" id="GAA0750488.1"/>
    </source>
</evidence>
<dbReference type="RefSeq" id="WP_231012057.1">
    <property type="nucleotide sequence ID" value="NZ_BAAAEW010000011.1"/>
</dbReference>
<keyword evidence="4" id="KW-1185">Reference proteome</keyword>
<keyword evidence="1" id="KW-0472">Membrane</keyword>
<evidence type="ECO:0000313" key="4">
    <source>
        <dbReference type="Proteomes" id="UP001500279"/>
    </source>
</evidence>
<feature type="transmembrane region" description="Helical" evidence="1">
    <location>
        <begin position="32"/>
        <end position="51"/>
    </location>
</feature>
<protein>
    <recommendedName>
        <fullName evidence="2">Sodium symporter small subunit domain-containing protein</fullName>
    </recommendedName>
</protein>
<evidence type="ECO:0000256" key="1">
    <source>
        <dbReference type="SAM" id="Phobius"/>
    </source>
</evidence>
<dbReference type="Pfam" id="PF13937">
    <property type="entry name" value="DUF4212"/>
    <property type="match status" value="1"/>
</dbReference>
<evidence type="ECO:0000259" key="2">
    <source>
        <dbReference type="Pfam" id="PF13937"/>
    </source>
</evidence>
<gene>
    <name evidence="3" type="ORF">GCM10009107_22230</name>
</gene>
<reference evidence="3 4" key="1">
    <citation type="journal article" date="2019" name="Int. J. Syst. Evol. Microbiol.">
        <title>The Global Catalogue of Microorganisms (GCM) 10K type strain sequencing project: providing services to taxonomists for standard genome sequencing and annotation.</title>
        <authorList>
            <consortium name="The Broad Institute Genomics Platform"/>
            <consortium name="The Broad Institute Genome Sequencing Center for Infectious Disease"/>
            <person name="Wu L."/>
            <person name="Ma J."/>
        </authorList>
    </citation>
    <scope>NUCLEOTIDE SEQUENCE [LARGE SCALE GENOMIC DNA]</scope>
    <source>
        <strain evidence="3 4">JCM 15503</strain>
    </source>
</reference>